<dbReference type="Proteomes" id="UP001209540">
    <property type="component" value="Unassembled WGS sequence"/>
</dbReference>
<proteinExistence type="predicted"/>
<protein>
    <recommendedName>
        <fullName evidence="3">SWIM-type domain-containing protein</fullName>
    </recommendedName>
</protein>
<sequence length="166" mass="19193">INHLSVNVGHIGSLERRFHSNKMKAEEEKKASTLSNVAHPVDDIYKVTSFNSNHNNTTYNIKAHNGQVTSCDCPDFQQHFFPYKHIFYIALYDPMVTVHPQAVTQYTWYETNINPSSLLLLQTIPSITTQKEQLLSKFKEVKSNFNHIDHRLARSLVSNTNEEEEF</sequence>
<keyword evidence="2" id="KW-1185">Reference proteome</keyword>
<feature type="non-terminal residue" evidence="1">
    <location>
        <position position="166"/>
    </location>
</feature>
<name>A0AAD5P6Z2_9FUNG</name>
<reference evidence="1" key="1">
    <citation type="journal article" date="2022" name="IScience">
        <title>Evolution of zygomycete secretomes and the origins of terrestrial fungal ecologies.</title>
        <authorList>
            <person name="Chang Y."/>
            <person name="Wang Y."/>
            <person name="Mondo S."/>
            <person name="Ahrendt S."/>
            <person name="Andreopoulos W."/>
            <person name="Barry K."/>
            <person name="Beard J."/>
            <person name="Benny G.L."/>
            <person name="Blankenship S."/>
            <person name="Bonito G."/>
            <person name="Cuomo C."/>
            <person name="Desiro A."/>
            <person name="Gervers K.A."/>
            <person name="Hundley H."/>
            <person name="Kuo A."/>
            <person name="LaButti K."/>
            <person name="Lang B.F."/>
            <person name="Lipzen A."/>
            <person name="O'Donnell K."/>
            <person name="Pangilinan J."/>
            <person name="Reynolds N."/>
            <person name="Sandor L."/>
            <person name="Smith M.E."/>
            <person name="Tsang A."/>
            <person name="Grigoriev I.V."/>
            <person name="Stajich J.E."/>
            <person name="Spatafora J.W."/>
        </authorList>
    </citation>
    <scope>NUCLEOTIDE SEQUENCE</scope>
    <source>
        <strain evidence="1">RSA 2281</strain>
    </source>
</reference>
<comment type="caution">
    <text evidence="1">The sequence shown here is derived from an EMBL/GenBank/DDBJ whole genome shotgun (WGS) entry which is preliminary data.</text>
</comment>
<organism evidence="1 2">
    <name type="scientific">Phascolomyces articulosus</name>
    <dbReference type="NCBI Taxonomy" id="60185"/>
    <lineage>
        <taxon>Eukaryota</taxon>
        <taxon>Fungi</taxon>
        <taxon>Fungi incertae sedis</taxon>
        <taxon>Mucoromycota</taxon>
        <taxon>Mucoromycotina</taxon>
        <taxon>Mucoromycetes</taxon>
        <taxon>Mucorales</taxon>
        <taxon>Lichtheimiaceae</taxon>
        <taxon>Phascolomyces</taxon>
    </lineage>
</organism>
<dbReference type="EMBL" id="JAIXMP010000107">
    <property type="protein sequence ID" value="KAI9243067.1"/>
    <property type="molecule type" value="Genomic_DNA"/>
</dbReference>
<dbReference type="AlphaFoldDB" id="A0AAD5P6Z2"/>
<evidence type="ECO:0000313" key="1">
    <source>
        <dbReference type="EMBL" id="KAI9243067.1"/>
    </source>
</evidence>
<accession>A0AAD5P6Z2</accession>
<reference evidence="1" key="2">
    <citation type="submission" date="2023-02" db="EMBL/GenBank/DDBJ databases">
        <authorList>
            <consortium name="DOE Joint Genome Institute"/>
            <person name="Mondo S.J."/>
            <person name="Chang Y."/>
            <person name="Wang Y."/>
            <person name="Ahrendt S."/>
            <person name="Andreopoulos W."/>
            <person name="Barry K."/>
            <person name="Beard J."/>
            <person name="Benny G.L."/>
            <person name="Blankenship S."/>
            <person name="Bonito G."/>
            <person name="Cuomo C."/>
            <person name="Desiro A."/>
            <person name="Gervers K.A."/>
            <person name="Hundley H."/>
            <person name="Kuo A."/>
            <person name="LaButti K."/>
            <person name="Lang B.F."/>
            <person name="Lipzen A."/>
            <person name="O'Donnell K."/>
            <person name="Pangilinan J."/>
            <person name="Reynolds N."/>
            <person name="Sandor L."/>
            <person name="Smith M.W."/>
            <person name="Tsang A."/>
            <person name="Grigoriev I.V."/>
            <person name="Stajich J.E."/>
            <person name="Spatafora J.W."/>
        </authorList>
    </citation>
    <scope>NUCLEOTIDE SEQUENCE</scope>
    <source>
        <strain evidence="1">RSA 2281</strain>
    </source>
</reference>
<gene>
    <name evidence="1" type="ORF">BDA99DRAFT_530885</name>
</gene>
<evidence type="ECO:0008006" key="3">
    <source>
        <dbReference type="Google" id="ProtNLM"/>
    </source>
</evidence>
<evidence type="ECO:0000313" key="2">
    <source>
        <dbReference type="Proteomes" id="UP001209540"/>
    </source>
</evidence>